<proteinExistence type="predicted"/>
<protein>
    <submittedName>
        <fullName evidence="2">Polysaccharide pyruvyl transferase</fullName>
    </submittedName>
</protein>
<keyword evidence="3" id="KW-1185">Reference proteome</keyword>
<accession>A0A0M2H4M3</accession>
<comment type="caution">
    <text evidence="2">The sequence shown here is derived from an EMBL/GenBank/DDBJ whole genome shotgun (WGS) entry which is preliminary data.</text>
</comment>
<evidence type="ECO:0000259" key="1">
    <source>
        <dbReference type="Pfam" id="PF04230"/>
    </source>
</evidence>
<dbReference type="Proteomes" id="UP000033956">
    <property type="component" value="Unassembled WGS sequence"/>
</dbReference>
<dbReference type="AlphaFoldDB" id="A0A0M2H4M3"/>
<dbReference type="PATRIC" id="fig|92835.4.peg.2072"/>
<dbReference type="STRING" id="92835.RS81_02041"/>
<name>A0A0M2H4M3_9MICO</name>
<gene>
    <name evidence="2" type="ORF">RS81_02041</name>
</gene>
<dbReference type="InterPro" id="IPR007345">
    <property type="entry name" value="Polysacch_pyruvyl_Trfase"/>
</dbReference>
<keyword evidence="2" id="KW-0808">Transferase</keyword>
<organism evidence="2 3">
    <name type="scientific">Microbacterium terrae</name>
    <dbReference type="NCBI Taxonomy" id="69369"/>
    <lineage>
        <taxon>Bacteria</taxon>
        <taxon>Bacillati</taxon>
        <taxon>Actinomycetota</taxon>
        <taxon>Actinomycetes</taxon>
        <taxon>Micrococcales</taxon>
        <taxon>Microbacteriaceae</taxon>
        <taxon>Microbacterium</taxon>
    </lineage>
</organism>
<sequence>MPKVVHWNPRTAVGTGRILTRVKIGRRIDNFGDLLGPLIVERIRQSRTLGDRGARDRRLLAVGSIMHLARDGDVVWGTGVNGKMQRTTYPRLDVRAVRGPASAAALRAAGIHVPDVYGDPALLLPRLWSDSELGISRGTAGTVLVPNLHDRAHFPPDALNPRSDVLACIRRIASADRVVASSLHGIVVAEAYGVPAVLVASASEPTFKYEDYYSGTGRRMPSPAGSWQEGLRTAPAPPLSAWSADALLDAFPEDLWEPLSPPVT</sequence>
<evidence type="ECO:0000313" key="3">
    <source>
        <dbReference type="Proteomes" id="UP000033956"/>
    </source>
</evidence>
<dbReference type="EMBL" id="JYIZ01000050">
    <property type="protein sequence ID" value="KJL39411.1"/>
    <property type="molecule type" value="Genomic_DNA"/>
</dbReference>
<evidence type="ECO:0000313" key="2">
    <source>
        <dbReference type="EMBL" id="KJL39411.1"/>
    </source>
</evidence>
<dbReference type="Pfam" id="PF04230">
    <property type="entry name" value="PS_pyruv_trans"/>
    <property type="match status" value="1"/>
</dbReference>
<feature type="domain" description="Polysaccharide pyruvyl transferase" evidence="1">
    <location>
        <begin position="74"/>
        <end position="201"/>
    </location>
</feature>
<dbReference type="GO" id="GO:0016740">
    <property type="term" value="F:transferase activity"/>
    <property type="evidence" value="ECO:0007669"/>
    <property type="project" value="UniProtKB-KW"/>
</dbReference>
<reference evidence="2 3" key="1">
    <citation type="submission" date="2015-02" db="EMBL/GenBank/DDBJ databases">
        <title>Draft genome sequences of ten Microbacterium spp. with emphasis on heavy metal contaminated environments.</title>
        <authorList>
            <person name="Corretto E."/>
        </authorList>
    </citation>
    <scope>NUCLEOTIDE SEQUENCE [LARGE SCALE GENOMIC DNA]</scope>
    <source>
        <strain evidence="2 3">DSM 12510</strain>
    </source>
</reference>
<dbReference type="RefSeq" id="WP_045275966.1">
    <property type="nucleotide sequence ID" value="NZ_BAAAUP010000008.1"/>
</dbReference>
<dbReference type="Gene3D" id="3.40.50.2000">
    <property type="entry name" value="Glycogen Phosphorylase B"/>
    <property type="match status" value="1"/>
</dbReference>
<dbReference type="OrthoDB" id="9803627at2"/>